<dbReference type="InParanoid" id="A0A1X2HQG3"/>
<organism evidence="6 7">
    <name type="scientific">Syncephalastrum racemosum</name>
    <name type="common">Filamentous fungus</name>
    <dbReference type="NCBI Taxonomy" id="13706"/>
    <lineage>
        <taxon>Eukaryota</taxon>
        <taxon>Fungi</taxon>
        <taxon>Fungi incertae sedis</taxon>
        <taxon>Mucoromycota</taxon>
        <taxon>Mucoromycotina</taxon>
        <taxon>Mucoromycetes</taxon>
        <taxon>Mucorales</taxon>
        <taxon>Syncephalastraceae</taxon>
        <taxon>Syncephalastrum</taxon>
    </lineage>
</organism>
<comment type="caution">
    <text evidence="6">The sequence shown here is derived from an EMBL/GenBank/DDBJ whole genome shotgun (WGS) entry which is preliminary data.</text>
</comment>
<evidence type="ECO:0000313" key="6">
    <source>
        <dbReference type="EMBL" id="ORZ01532.1"/>
    </source>
</evidence>
<proteinExistence type="predicted"/>
<feature type="transmembrane region" description="Helical" evidence="5">
    <location>
        <begin position="183"/>
        <end position="203"/>
    </location>
</feature>
<evidence type="ECO:0000256" key="2">
    <source>
        <dbReference type="ARBA" id="ARBA00022692"/>
    </source>
</evidence>
<evidence type="ECO:0000313" key="7">
    <source>
        <dbReference type="Proteomes" id="UP000242180"/>
    </source>
</evidence>
<reference evidence="6 7" key="1">
    <citation type="submission" date="2016-07" db="EMBL/GenBank/DDBJ databases">
        <title>Pervasive Adenine N6-methylation of Active Genes in Fungi.</title>
        <authorList>
            <consortium name="DOE Joint Genome Institute"/>
            <person name="Mondo S.J."/>
            <person name="Dannebaum R.O."/>
            <person name="Kuo R.C."/>
            <person name="Labutti K."/>
            <person name="Haridas S."/>
            <person name="Kuo A."/>
            <person name="Salamov A."/>
            <person name="Ahrendt S.R."/>
            <person name="Lipzen A."/>
            <person name="Sullivan W."/>
            <person name="Andreopoulos W.B."/>
            <person name="Clum A."/>
            <person name="Lindquist E."/>
            <person name="Daum C."/>
            <person name="Ramamoorthy G.K."/>
            <person name="Gryganskyi A."/>
            <person name="Culley D."/>
            <person name="Magnuson J.K."/>
            <person name="James T.Y."/>
            <person name="O'Malley M.A."/>
            <person name="Stajich J.E."/>
            <person name="Spatafora J.W."/>
            <person name="Visel A."/>
            <person name="Grigoriev I.V."/>
        </authorList>
    </citation>
    <scope>NUCLEOTIDE SEQUENCE [LARGE SCALE GENOMIC DNA]</scope>
    <source>
        <strain evidence="6 7">NRRL 2496</strain>
    </source>
</reference>
<feature type="transmembrane region" description="Helical" evidence="5">
    <location>
        <begin position="146"/>
        <end position="171"/>
    </location>
</feature>
<dbReference type="FunCoup" id="A0A1X2HQG3">
    <property type="interactions" value="179"/>
</dbReference>
<protein>
    <submittedName>
        <fullName evidence="6">FAR-17a/AIG1-like protein</fullName>
    </submittedName>
</protein>
<keyword evidence="7" id="KW-1185">Reference proteome</keyword>
<dbReference type="Proteomes" id="UP000242180">
    <property type="component" value="Unassembled WGS sequence"/>
</dbReference>
<comment type="subcellular location">
    <subcellularLocation>
        <location evidence="1">Endomembrane system</location>
        <topology evidence="1">Multi-pass membrane protein</topology>
    </subcellularLocation>
</comment>
<sequence>MAATNTYGRLVVNIIGLLSNLYGFSFMLNLSSDVLGYGGMFQFLTIIGLTLATIAFAIKIIRFIIPGSLGALYKFVVYVATPMEGLITLLYWPMIFYSKDLLQAEDMPFVLPLSVDMSMHFWPAFLLYVDFFLFDADFERSKTHIGAIYIFTLAYLGWTTLCFSRNGFWVYPFLADFSHMTRAMFFIFCGNVCAVMYEAGAFVHSKIQMRRMITERRKTQ</sequence>
<accession>A0A1X2HQG3</accession>
<dbReference type="PANTHER" id="PTHR10989:SF16">
    <property type="entry name" value="AT02829P-RELATED"/>
    <property type="match status" value="1"/>
</dbReference>
<evidence type="ECO:0000256" key="4">
    <source>
        <dbReference type="ARBA" id="ARBA00023136"/>
    </source>
</evidence>
<gene>
    <name evidence="6" type="ORF">BCR43DRAFT_487081</name>
</gene>
<keyword evidence="2 5" id="KW-0812">Transmembrane</keyword>
<name>A0A1X2HQG3_SYNRA</name>
<dbReference type="Pfam" id="PF04750">
    <property type="entry name" value="Far-17a_AIG1"/>
    <property type="match status" value="1"/>
</dbReference>
<dbReference type="OrthoDB" id="1898221at2759"/>
<evidence type="ECO:0000256" key="5">
    <source>
        <dbReference type="SAM" id="Phobius"/>
    </source>
</evidence>
<dbReference type="PANTHER" id="PTHR10989">
    <property type="entry name" value="ANDROGEN-INDUCED PROTEIN 1-RELATED"/>
    <property type="match status" value="1"/>
</dbReference>
<keyword evidence="3 5" id="KW-1133">Transmembrane helix</keyword>
<dbReference type="GO" id="GO:0012505">
    <property type="term" value="C:endomembrane system"/>
    <property type="evidence" value="ECO:0007669"/>
    <property type="project" value="UniProtKB-SubCell"/>
</dbReference>
<evidence type="ECO:0000256" key="1">
    <source>
        <dbReference type="ARBA" id="ARBA00004127"/>
    </source>
</evidence>
<dbReference type="AlphaFoldDB" id="A0A1X2HQG3"/>
<feature type="transmembrane region" description="Helical" evidence="5">
    <location>
        <begin position="40"/>
        <end position="63"/>
    </location>
</feature>
<dbReference type="OMA" id="VINPWAD"/>
<dbReference type="InterPro" id="IPR006838">
    <property type="entry name" value="ADTRP_AIG1"/>
</dbReference>
<keyword evidence="4 5" id="KW-0472">Membrane</keyword>
<feature type="transmembrane region" description="Helical" evidence="5">
    <location>
        <begin position="75"/>
        <end position="97"/>
    </location>
</feature>
<dbReference type="GO" id="GO:0016020">
    <property type="term" value="C:membrane"/>
    <property type="evidence" value="ECO:0007669"/>
    <property type="project" value="InterPro"/>
</dbReference>
<feature type="transmembrane region" description="Helical" evidence="5">
    <location>
        <begin position="117"/>
        <end position="134"/>
    </location>
</feature>
<dbReference type="EMBL" id="MCGN01000002">
    <property type="protein sequence ID" value="ORZ01532.1"/>
    <property type="molecule type" value="Genomic_DNA"/>
</dbReference>
<evidence type="ECO:0000256" key="3">
    <source>
        <dbReference type="ARBA" id="ARBA00022989"/>
    </source>
</evidence>
<feature type="transmembrane region" description="Helical" evidence="5">
    <location>
        <begin position="7"/>
        <end position="28"/>
    </location>
</feature>